<dbReference type="PANTHER" id="PTHR24148">
    <property type="entry name" value="ANKYRIN REPEAT DOMAIN-CONTAINING PROTEIN 39 HOMOLOG-RELATED"/>
    <property type="match status" value="1"/>
</dbReference>
<dbReference type="InterPro" id="IPR010730">
    <property type="entry name" value="HET"/>
</dbReference>
<dbReference type="Pfam" id="PF06985">
    <property type="entry name" value="HET"/>
    <property type="match status" value="1"/>
</dbReference>
<keyword evidence="3" id="KW-1185">Reference proteome</keyword>
<protein>
    <recommendedName>
        <fullName evidence="1">Heterokaryon incompatibility domain-containing protein</fullName>
    </recommendedName>
</protein>
<accession>A0A6A6AN78</accession>
<evidence type="ECO:0000313" key="2">
    <source>
        <dbReference type="EMBL" id="KAF2132394.1"/>
    </source>
</evidence>
<dbReference type="EMBL" id="ML977501">
    <property type="protein sequence ID" value="KAF2132394.1"/>
    <property type="molecule type" value="Genomic_DNA"/>
</dbReference>
<organism evidence="2 3">
    <name type="scientific">Dothidotthia symphoricarpi CBS 119687</name>
    <dbReference type="NCBI Taxonomy" id="1392245"/>
    <lineage>
        <taxon>Eukaryota</taxon>
        <taxon>Fungi</taxon>
        <taxon>Dikarya</taxon>
        <taxon>Ascomycota</taxon>
        <taxon>Pezizomycotina</taxon>
        <taxon>Dothideomycetes</taxon>
        <taxon>Pleosporomycetidae</taxon>
        <taxon>Pleosporales</taxon>
        <taxon>Dothidotthiaceae</taxon>
        <taxon>Dothidotthia</taxon>
    </lineage>
</organism>
<name>A0A6A6AN78_9PLEO</name>
<dbReference type="Proteomes" id="UP000799771">
    <property type="component" value="Unassembled WGS sequence"/>
</dbReference>
<sequence length="272" mass="30463">MSTPIRLNQPKNHSIRLLQLLPGDPESQLECHLIDVFLKTSPPYEVLSYTSDSPATDSILIDDQPTPISLNLALALRSLRVDITKPTIKRQKDPEAHVKWAQPVATVVKKKTPLTKRYGPRMLWVDTLCLDPTSETPAPELTKAVHAKATSVIAWLGAGDVSAAIAAMDFVHFRFLPDVKELEQAMQDQGREDVWAALRRVFESPWWAQGGFMKELAKGKAVVMRFGEREVDRKKILKFATWYGKQDEGGEGCGEEGFGEIVKSYREHQEAG</sequence>
<dbReference type="AlphaFoldDB" id="A0A6A6AN78"/>
<dbReference type="InterPro" id="IPR052895">
    <property type="entry name" value="HetReg/Transcr_Mod"/>
</dbReference>
<reference evidence="2" key="1">
    <citation type="journal article" date="2020" name="Stud. Mycol.">
        <title>101 Dothideomycetes genomes: a test case for predicting lifestyles and emergence of pathogens.</title>
        <authorList>
            <person name="Haridas S."/>
            <person name="Albert R."/>
            <person name="Binder M."/>
            <person name="Bloem J."/>
            <person name="Labutti K."/>
            <person name="Salamov A."/>
            <person name="Andreopoulos B."/>
            <person name="Baker S."/>
            <person name="Barry K."/>
            <person name="Bills G."/>
            <person name="Bluhm B."/>
            <person name="Cannon C."/>
            <person name="Castanera R."/>
            <person name="Culley D."/>
            <person name="Daum C."/>
            <person name="Ezra D."/>
            <person name="Gonzalez J."/>
            <person name="Henrissat B."/>
            <person name="Kuo A."/>
            <person name="Liang C."/>
            <person name="Lipzen A."/>
            <person name="Lutzoni F."/>
            <person name="Magnuson J."/>
            <person name="Mondo S."/>
            <person name="Nolan M."/>
            <person name="Ohm R."/>
            <person name="Pangilinan J."/>
            <person name="Park H.-J."/>
            <person name="Ramirez L."/>
            <person name="Alfaro M."/>
            <person name="Sun H."/>
            <person name="Tritt A."/>
            <person name="Yoshinaga Y."/>
            <person name="Zwiers L.-H."/>
            <person name="Turgeon B."/>
            <person name="Goodwin S."/>
            <person name="Spatafora J."/>
            <person name="Crous P."/>
            <person name="Grigoriev I."/>
        </authorList>
    </citation>
    <scope>NUCLEOTIDE SEQUENCE</scope>
    <source>
        <strain evidence="2">CBS 119687</strain>
    </source>
</reference>
<dbReference type="RefSeq" id="XP_033526781.1">
    <property type="nucleotide sequence ID" value="XM_033670217.1"/>
</dbReference>
<evidence type="ECO:0000259" key="1">
    <source>
        <dbReference type="Pfam" id="PF06985"/>
    </source>
</evidence>
<proteinExistence type="predicted"/>
<dbReference type="GeneID" id="54410649"/>
<feature type="domain" description="Heterokaryon incompatibility" evidence="1">
    <location>
        <begin position="44"/>
        <end position="208"/>
    </location>
</feature>
<evidence type="ECO:0000313" key="3">
    <source>
        <dbReference type="Proteomes" id="UP000799771"/>
    </source>
</evidence>
<dbReference type="PANTHER" id="PTHR24148:SF64">
    <property type="entry name" value="HETEROKARYON INCOMPATIBILITY DOMAIN-CONTAINING PROTEIN"/>
    <property type="match status" value="1"/>
</dbReference>
<gene>
    <name evidence="2" type="ORF">P153DRAFT_383277</name>
</gene>